<name>A0AA40KHS6_9HYME</name>
<sequence length="112" mass="12963">MAFIAFLVTFSPILIVAEINLVRRETMIQENAFWVLNHHLLTRHFHFELPLRQEPERNVPRTAGKLQRLDTLVKSINSSKNGRISVDETAKISKRRAKYSCQEVELKGSCET</sequence>
<keyword evidence="1" id="KW-0732">Signal</keyword>
<dbReference type="EMBL" id="JAHYIQ010000030">
    <property type="protein sequence ID" value="KAK1120596.1"/>
    <property type="molecule type" value="Genomic_DNA"/>
</dbReference>
<evidence type="ECO:0000313" key="3">
    <source>
        <dbReference type="Proteomes" id="UP001177670"/>
    </source>
</evidence>
<accession>A0AA40KHS6</accession>
<gene>
    <name evidence="2" type="ORF">K0M31_012202</name>
</gene>
<keyword evidence="3" id="KW-1185">Reference proteome</keyword>
<reference evidence="2" key="1">
    <citation type="submission" date="2021-10" db="EMBL/GenBank/DDBJ databases">
        <title>Melipona bicolor Genome sequencing and assembly.</title>
        <authorList>
            <person name="Araujo N.S."/>
            <person name="Arias M.C."/>
        </authorList>
    </citation>
    <scope>NUCLEOTIDE SEQUENCE</scope>
    <source>
        <strain evidence="2">USP_2M_L1-L4_2017</strain>
        <tissue evidence="2">Whole body</tissue>
    </source>
</reference>
<comment type="caution">
    <text evidence="2">The sequence shown here is derived from an EMBL/GenBank/DDBJ whole genome shotgun (WGS) entry which is preliminary data.</text>
</comment>
<feature type="chain" id="PRO_5041280051" evidence="1">
    <location>
        <begin position="18"/>
        <end position="112"/>
    </location>
</feature>
<feature type="signal peptide" evidence="1">
    <location>
        <begin position="1"/>
        <end position="17"/>
    </location>
</feature>
<protein>
    <submittedName>
        <fullName evidence="2">Uncharacterized protein</fullName>
    </submittedName>
</protein>
<dbReference type="Proteomes" id="UP001177670">
    <property type="component" value="Unassembled WGS sequence"/>
</dbReference>
<proteinExistence type="predicted"/>
<evidence type="ECO:0000256" key="1">
    <source>
        <dbReference type="SAM" id="SignalP"/>
    </source>
</evidence>
<organism evidence="2 3">
    <name type="scientific">Melipona bicolor</name>
    <dbReference type="NCBI Taxonomy" id="60889"/>
    <lineage>
        <taxon>Eukaryota</taxon>
        <taxon>Metazoa</taxon>
        <taxon>Ecdysozoa</taxon>
        <taxon>Arthropoda</taxon>
        <taxon>Hexapoda</taxon>
        <taxon>Insecta</taxon>
        <taxon>Pterygota</taxon>
        <taxon>Neoptera</taxon>
        <taxon>Endopterygota</taxon>
        <taxon>Hymenoptera</taxon>
        <taxon>Apocrita</taxon>
        <taxon>Aculeata</taxon>
        <taxon>Apoidea</taxon>
        <taxon>Anthophila</taxon>
        <taxon>Apidae</taxon>
        <taxon>Melipona</taxon>
    </lineage>
</organism>
<evidence type="ECO:0000313" key="2">
    <source>
        <dbReference type="EMBL" id="KAK1120596.1"/>
    </source>
</evidence>
<dbReference type="AlphaFoldDB" id="A0AA40KHS6"/>